<protein>
    <recommendedName>
        <fullName evidence="3">Cullin N-terminal domain-containing protein</fullName>
    </recommendedName>
</protein>
<evidence type="ECO:0000313" key="2">
    <source>
        <dbReference type="Proteomes" id="UP000000305"/>
    </source>
</evidence>
<gene>
    <name evidence="1" type="ORF">DAPPUDRAFT_249727</name>
</gene>
<accession>E9GX66</accession>
<dbReference type="InterPro" id="IPR036397">
    <property type="entry name" value="RNaseH_sf"/>
</dbReference>
<evidence type="ECO:0008006" key="3">
    <source>
        <dbReference type="Google" id="ProtNLM"/>
    </source>
</evidence>
<dbReference type="OrthoDB" id="6381513at2759"/>
<name>E9GX66_DAPPU</name>
<dbReference type="EMBL" id="GL732572">
    <property type="protein sequence ID" value="EFX75822.1"/>
    <property type="molecule type" value="Genomic_DNA"/>
</dbReference>
<evidence type="ECO:0000313" key="1">
    <source>
        <dbReference type="EMBL" id="EFX75822.1"/>
    </source>
</evidence>
<dbReference type="AlphaFoldDB" id="E9GX66"/>
<dbReference type="Gene3D" id="3.30.420.10">
    <property type="entry name" value="Ribonuclease H-like superfamily/Ribonuclease H"/>
    <property type="match status" value="1"/>
</dbReference>
<dbReference type="KEGG" id="dpx:DAPPUDRAFT_249727"/>
<dbReference type="InParanoid" id="E9GX66"/>
<keyword evidence="2" id="KW-1185">Reference proteome</keyword>
<dbReference type="HOGENOM" id="CLU_2851954_0_0_1"/>
<dbReference type="GO" id="GO:0003676">
    <property type="term" value="F:nucleic acid binding"/>
    <property type="evidence" value="ECO:0007669"/>
    <property type="project" value="InterPro"/>
</dbReference>
<dbReference type="Proteomes" id="UP000000305">
    <property type="component" value="Unassembled WGS sequence"/>
</dbReference>
<organism evidence="1 2">
    <name type="scientific">Daphnia pulex</name>
    <name type="common">Water flea</name>
    <dbReference type="NCBI Taxonomy" id="6669"/>
    <lineage>
        <taxon>Eukaryota</taxon>
        <taxon>Metazoa</taxon>
        <taxon>Ecdysozoa</taxon>
        <taxon>Arthropoda</taxon>
        <taxon>Crustacea</taxon>
        <taxon>Branchiopoda</taxon>
        <taxon>Diplostraca</taxon>
        <taxon>Cladocera</taxon>
        <taxon>Anomopoda</taxon>
        <taxon>Daphniidae</taxon>
        <taxon>Daphnia</taxon>
    </lineage>
</organism>
<sequence>MDMKNLNLNPIENIRDHVDSKIRKMFNTSKNSLLVNLQTAWDDILNTTYSKYIDTMKSHCQADLK</sequence>
<proteinExistence type="predicted"/>
<reference evidence="1 2" key="1">
    <citation type="journal article" date="2011" name="Science">
        <title>The ecoresponsive genome of Daphnia pulex.</title>
        <authorList>
            <person name="Colbourne J.K."/>
            <person name="Pfrender M.E."/>
            <person name="Gilbert D."/>
            <person name="Thomas W.K."/>
            <person name="Tucker A."/>
            <person name="Oakley T.H."/>
            <person name="Tokishita S."/>
            <person name="Aerts A."/>
            <person name="Arnold G.J."/>
            <person name="Basu M.K."/>
            <person name="Bauer D.J."/>
            <person name="Caceres C.E."/>
            <person name="Carmel L."/>
            <person name="Casola C."/>
            <person name="Choi J.H."/>
            <person name="Detter J.C."/>
            <person name="Dong Q."/>
            <person name="Dusheyko S."/>
            <person name="Eads B.D."/>
            <person name="Frohlich T."/>
            <person name="Geiler-Samerotte K.A."/>
            <person name="Gerlach D."/>
            <person name="Hatcher P."/>
            <person name="Jogdeo S."/>
            <person name="Krijgsveld J."/>
            <person name="Kriventseva E.V."/>
            <person name="Kultz D."/>
            <person name="Laforsch C."/>
            <person name="Lindquist E."/>
            <person name="Lopez J."/>
            <person name="Manak J.R."/>
            <person name="Muller J."/>
            <person name="Pangilinan J."/>
            <person name="Patwardhan R.P."/>
            <person name="Pitluck S."/>
            <person name="Pritham E.J."/>
            <person name="Rechtsteiner A."/>
            <person name="Rho M."/>
            <person name="Rogozin I.B."/>
            <person name="Sakarya O."/>
            <person name="Salamov A."/>
            <person name="Schaack S."/>
            <person name="Shapiro H."/>
            <person name="Shiga Y."/>
            <person name="Skalitzky C."/>
            <person name="Smith Z."/>
            <person name="Souvorov A."/>
            <person name="Sung W."/>
            <person name="Tang Z."/>
            <person name="Tsuchiya D."/>
            <person name="Tu H."/>
            <person name="Vos H."/>
            <person name="Wang M."/>
            <person name="Wolf Y.I."/>
            <person name="Yamagata H."/>
            <person name="Yamada T."/>
            <person name="Ye Y."/>
            <person name="Shaw J.R."/>
            <person name="Andrews J."/>
            <person name="Crease T.J."/>
            <person name="Tang H."/>
            <person name="Lucas S.M."/>
            <person name="Robertson H.M."/>
            <person name="Bork P."/>
            <person name="Koonin E.V."/>
            <person name="Zdobnov E.M."/>
            <person name="Grigoriev I.V."/>
            <person name="Lynch M."/>
            <person name="Boore J.L."/>
        </authorList>
    </citation>
    <scope>NUCLEOTIDE SEQUENCE [LARGE SCALE GENOMIC DNA]</scope>
</reference>